<feature type="domain" description="CUB" evidence="5">
    <location>
        <begin position="34"/>
        <end position="142"/>
    </location>
</feature>
<organism evidence="6 7">
    <name type="scientific">Saccoglossus kowalevskii</name>
    <name type="common">Acorn worm</name>
    <dbReference type="NCBI Taxonomy" id="10224"/>
    <lineage>
        <taxon>Eukaryota</taxon>
        <taxon>Metazoa</taxon>
        <taxon>Hemichordata</taxon>
        <taxon>Enteropneusta</taxon>
        <taxon>Harrimaniidae</taxon>
        <taxon>Saccoglossus</taxon>
    </lineage>
</organism>
<dbReference type="PANTHER" id="PTHR24251:SF37">
    <property type="entry name" value="CUB DOMAIN-CONTAINING PROTEIN"/>
    <property type="match status" value="1"/>
</dbReference>
<feature type="domain" description="CUB" evidence="5">
    <location>
        <begin position="316"/>
        <end position="426"/>
    </location>
</feature>
<dbReference type="PANTHER" id="PTHR24251">
    <property type="entry name" value="OVOCHYMASE-RELATED"/>
    <property type="match status" value="1"/>
</dbReference>
<protein>
    <submittedName>
        <fullName evidence="7">CUB and sushi domain-containing protein 1-like</fullName>
    </submittedName>
</protein>
<keyword evidence="1" id="KW-0677">Repeat</keyword>
<dbReference type="RefSeq" id="XP_006825791.1">
    <property type="nucleotide sequence ID" value="XM_006825728.1"/>
</dbReference>
<gene>
    <name evidence="7" type="primary">LOC100369062</name>
</gene>
<keyword evidence="2" id="KW-1015">Disulfide bond</keyword>
<evidence type="ECO:0000313" key="6">
    <source>
        <dbReference type="Proteomes" id="UP000694865"/>
    </source>
</evidence>
<dbReference type="Pfam" id="PF00431">
    <property type="entry name" value="CUB"/>
    <property type="match status" value="6"/>
</dbReference>
<sequence>MISGSIDSGSGSGGTDYSGSYGTDSPPPVTASLCNDEYVIHPGVLIDITSPNYPLLYADNLQCTWGVSTSSGKPIIVEFKFLALETGYDFLVILDIVGAIQKQYTGGRIPAPFISAGSQIRLQMMTDDSIHFGGFRVTAREFEEPIATTRASPSSRITRVSDIERTLSTTINTASVGMTTPSNAGCERHYNLAVNDVIYITSPNFPDYYTNDLNCLWTFATVDGATLSVNLVYFETEDLYDYVDGGTGSPLNGSIYIDRYSGTYHNHPVMLPSSRGWISFTSDSAYREHGFNISVTALGTDEEAQVTTASNTPSPCNAVYTISFGGSVNVTSPNFPNNYPDGVKCEWQVSTLSGKRIMVVFHNLSLQLHQDYLYISDGDDIRIVKLYTGNEIPLSPFISNSSYIHMIFDASSTGNDTGFWVTAMETEESPSLPPTPFRPNTEVTDSTVSTGDLPVSTTTNSISCSGHYDVSVDRVHIISSPNYPNNYDNSLNCLWTFSAVDGALIRIVFITFGTEEGYDVLFVGEGDPNTGTTDYFLSGSVLPTDISSTTSSLWVKFQSDASVTAIGFKFAVVAVTGEDNTNSIPGNVIMETPGPTVPTTTMSSCTVLSYYNLDENDEVIITSPNYPNNYENNLDCQWQVSTIDGAGLYLLFTDFQTENGYDFLVIRDSDNTNSGNLNYQLTGSSLPDPFTMFISTIWLSFHSDSSVVAKGFRLVLTSTPIRATEIPIMNENCQSIINLRADQEVIIASPNFPENYGNFEDCLWLISTLNGMRIHIDFIEFDTEGVYDTLRIGTGSDPNVDVMTNLSGSTLPGNIISDSNDVWLKFTSDGSVTRAGFQILVRSTTAGTTWS</sequence>
<dbReference type="CDD" id="cd00041">
    <property type="entry name" value="CUB"/>
    <property type="match status" value="6"/>
</dbReference>
<feature type="domain" description="CUB" evidence="5">
    <location>
        <begin position="186"/>
        <end position="298"/>
    </location>
</feature>
<evidence type="ECO:0000259" key="5">
    <source>
        <dbReference type="PROSITE" id="PS01180"/>
    </source>
</evidence>
<dbReference type="SUPFAM" id="SSF49854">
    <property type="entry name" value="Spermadhesin, CUB domain"/>
    <property type="match status" value="6"/>
</dbReference>
<comment type="caution">
    <text evidence="3">Lacks conserved residue(s) required for the propagation of feature annotation.</text>
</comment>
<feature type="domain" description="CUB" evidence="5">
    <location>
        <begin position="605"/>
        <end position="719"/>
    </location>
</feature>
<dbReference type="PROSITE" id="PS01180">
    <property type="entry name" value="CUB"/>
    <property type="match status" value="6"/>
</dbReference>
<name>A0ABM0N0K0_SACKO</name>
<dbReference type="SMART" id="SM00042">
    <property type="entry name" value="CUB"/>
    <property type="match status" value="6"/>
</dbReference>
<dbReference type="Gene3D" id="2.60.120.290">
    <property type="entry name" value="Spermadhesin, CUB domain"/>
    <property type="match status" value="6"/>
</dbReference>
<evidence type="ECO:0000256" key="1">
    <source>
        <dbReference type="ARBA" id="ARBA00022737"/>
    </source>
</evidence>
<feature type="region of interest" description="Disordered" evidence="4">
    <location>
        <begin position="1"/>
        <end position="24"/>
    </location>
</feature>
<feature type="domain" description="CUB" evidence="5">
    <location>
        <begin position="464"/>
        <end position="575"/>
    </location>
</feature>
<dbReference type="InterPro" id="IPR035914">
    <property type="entry name" value="Sperma_CUB_dom_sf"/>
</dbReference>
<feature type="compositionally biased region" description="Polar residues" evidence="4">
    <location>
        <begin position="441"/>
        <end position="452"/>
    </location>
</feature>
<evidence type="ECO:0000313" key="7">
    <source>
        <dbReference type="RefSeq" id="XP_006825791.1"/>
    </source>
</evidence>
<keyword evidence="6" id="KW-1185">Reference proteome</keyword>
<dbReference type="Proteomes" id="UP000694865">
    <property type="component" value="Unplaced"/>
</dbReference>
<evidence type="ECO:0000256" key="4">
    <source>
        <dbReference type="SAM" id="MobiDB-lite"/>
    </source>
</evidence>
<feature type="domain" description="CUB" evidence="5">
    <location>
        <begin position="733"/>
        <end position="844"/>
    </location>
</feature>
<proteinExistence type="predicted"/>
<feature type="region of interest" description="Disordered" evidence="4">
    <location>
        <begin position="428"/>
        <end position="452"/>
    </location>
</feature>
<dbReference type="GeneID" id="100369062"/>
<accession>A0ABM0N0K0</accession>
<evidence type="ECO:0000256" key="2">
    <source>
        <dbReference type="ARBA" id="ARBA00023157"/>
    </source>
</evidence>
<dbReference type="InterPro" id="IPR000859">
    <property type="entry name" value="CUB_dom"/>
</dbReference>
<evidence type="ECO:0000256" key="3">
    <source>
        <dbReference type="PROSITE-ProRule" id="PRU00059"/>
    </source>
</evidence>
<reference evidence="7" key="1">
    <citation type="submission" date="2025-08" db="UniProtKB">
        <authorList>
            <consortium name="RefSeq"/>
        </authorList>
    </citation>
    <scope>IDENTIFICATION</scope>
    <source>
        <tissue evidence="7">Testes</tissue>
    </source>
</reference>